<organism evidence="1 2">
    <name type="scientific">Dentiscutata heterogama</name>
    <dbReference type="NCBI Taxonomy" id="1316150"/>
    <lineage>
        <taxon>Eukaryota</taxon>
        <taxon>Fungi</taxon>
        <taxon>Fungi incertae sedis</taxon>
        <taxon>Mucoromycota</taxon>
        <taxon>Glomeromycotina</taxon>
        <taxon>Glomeromycetes</taxon>
        <taxon>Diversisporales</taxon>
        <taxon>Gigasporaceae</taxon>
        <taxon>Dentiscutata</taxon>
    </lineage>
</organism>
<accession>A0ACA9P8Q1</accession>
<reference evidence="1" key="1">
    <citation type="submission" date="2021-06" db="EMBL/GenBank/DDBJ databases">
        <authorList>
            <person name="Kallberg Y."/>
            <person name="Tangrot J."/>
            <person name="Rosling A."/>
        </authorList>
    </citation>
    <scope>NUCLEOTIDE SEQUENCE</scope>
    <source>
        <strain evidence="1">IL203A</strain>
    </source>
</reference>
<evidence type="ECO:0000313" key="1">
    <source>
        <dbReference type="EMBL" id="CAG8697775.1"/>
    </source>
</evidence>
<proteinExistence type="predicted"/>
<gene>
    <name evidence="1" type="ORF">DHETER_LOCUS11596</name>
</gene>
<feature type="non-terminal residue" evidence="1">
    <location>
        <position position="1"/>
    </location>
</feature>
<dbReference type="Proteomes" id="UP000789702">
    <property type="component" value="Unassembled WGS sequence"/>
</dbReference>
<dbReference type="EMBL" id="CAJVPU010025880">
    <property type="protein sequence ID" value="CAG8697775.1"/>
    <property type="molecule type" value="Genomic_DNA"/>
</dbReference>
<evidence type="ECO:0000313" key="2">
    <source>
        <dbReference type="Proteomes" id="UP000789702"/>
    </source>
</evidence>
<keyword evidence="2" id="KW-1185">Reference proteome</keyword>
<comment type="caution">
    <text evidence="1">The sequence shown here is derived from an EMBL/GenBank/DDBJ whole genome shotgun (WGS) entry which is preliminary data.</text>
</comment>
<name>A0ACA9P8Q1_9GLOM</name>
<sequence length="66" mass="7936">YSESFKESSRKIYKTSNNCRLKRKEQKIYSKRNPEEKLKKIENLPRNNTVQGAKEHKNKKNLDILL</sequence>
<protein>
    <submittedName>
        <fullName evidence="1">13696_t:CDS:1</fullName>
    </submittedName>
</protein>